<dbReference type="AlphaFoldDB" id="A0A0F9FNG8"/>
<accession>A0A0F9FNG8</accession>
<protein>
    <recommendedName>
        <fullName evidence="1">ATP-grasp domain-containing protein</fullName>
    </recommendedName>
</protein>
<dbReference type="SUPFAM" id="SSF56059">
    <property type="entry name" value="Glutathione synthetase ATP-binding domain-like"/>
    <property type="match status" value="1"/>
</dbReference>
<dbReference type="GO" id="GO:0016879">
    <property type="term" value="F:ligase activity, forming carbon-nitrogen bonds"/>
    <property type="evidence" value="ECO:0007669"/>
    <property type="project" value="TreeGrafter"/>
</dbReference>
<evidence type="ECO:0000259" key="1">
    <source>
        <dbReference type="PROSITE" id="PS50975"/>
    </source>
</evidence>
<dbReference type="GO" id="GO:0005524">
    <property type="term" value="F:ATP binding"/>
    <property type="evidence" value="ECO:0007669"/>
    <property type="project" value="InterPro"/>
</dbReference>
<organism evidence="2">
    <name type="scientific">marine sediment metagenome</name>
    <dbReference type="NCBI Taxonomy" id="412755"/>
    <lineage>
        <taxon>unclassified sequences</taxon>
        <taxon>metagenomes</taxon>
        <taxon>ecological metagenomes</taxon>
    </lineage>
</organism>
<dbReference type="GO" id="GO:0005737">
    <property type="term" value="C:cytoplasm"/>
    <property type="evidence" value="ECO:0007669"/>
    <property type="project" value="TreeGrafter"/>
</dbReference>
<dbReference type="InterPro" id="IPR011761">
    <property type="entry name" value="ATP-grasp"/>
</dbReference>
<proteinExistence type="predicted"/>
<evidence type="ECO:0000313" key="2">
    <source>
        <dbReference type="EMBL" id="KKL52597.1"/>
    </source>
</evidence>
<dbReference type="Gene3D" id="3.30.470.20">
    <property type="entry name" value="ATP-grasp fold, B domain"/>
    <property type="match status" value="1"/>
</dbReference>
<reference evidence="2" key="1">
    <citation type="journal article" date="2015" name="Nature">
        <title>Complex archaea that bridge the gap between prokaryotes and eukaryotes.</title>
        <authorList>
            <person name="Spang A."/>
            <person name="Saw J.H."/>
            <person name="Jorgensen S.L."/>
            <person name="Zaremba-Niedzwiedzka K."/>
            <person name="Martijn J."/>
            <person name="Lind A.E."/>
            <person name="van Eijk R."/>
            <person name="Schleper C."/>
            <person name="Guy L."/>
            <person name="Ettema T.J."/>
        </authorList>
    </citation>
    <scope>NUCLEOTIDE SEQUENCE</scope>
</reference>
<dbReference type="PROSITE" id="PS50975">
    <property type="entry name" value="ATP_GRASP"/>
    <property type="match status" value="1"/>
</dbReference>
<gene>
    <name evidence="2" type="ORF">LCGC14_2283850</name>
</gene>
<name>A0A0F9FNG8_9ZZZZ</name>
<dbReference type="PANTHER" id="PTHR21621:SF0">
    <property type="entry name" value="BETA-CITRYLGLUTAMATE SYNTHASE B-RELATED"/>
    <property type="match status" value="1"/>
</dbReference>
<feature type="domain" description="ATP-grasp" evidence="1">
    <location>
        <begin position="60"/>
        <end position="238"/>
    </location>
</feature>
<dbReference type="EMBL" id="LAZR01031835">
    <property type="protein sequence ID" value="KKL52597.1"/>
    <property type="molecule type" value="Genomic_DNA"/>
</dbReference>
<comment type="caution">
    <text evidence="2">The sequence shown here is derived from an EMBL/GenBank/DDBJ whole genome shotgun (WGS) entry which is preliminary data.</text>
</comment>
<dbReference type="GO" id="GO:0046872">
    <property type="term" value="F:metal ion binding"/>
    <property type="evidence" value="ECO:0007669"/>
    <property type="project" value="InterPro"/>
</dbReference>
<dbReference type="PANTHER" id="PTHR21621">
    <property type="entry name" value="RIBOSOMAL PROTEIN S6 MODIFICATION PROTEIN"/>
    <property type="match status" value="1"/>
</dbReference>
<sequence>MFIAGTIRGDTAINLAFHLKNCEGGYNIPEDVNFLVNYGHGILSSADLNGRIVSNKLTQLQIFRRYGLRTPDFYDIDWNRSRSYTYPLVARKYHHARGTEAIFIKTRGSWRKRTRRVNTRHYFVEYIPKETEFRVHVLGNDAVGISTKSAFEDRPHPHIWSRDRGWQQIDYNGRHSETLRDLGIKACRALGYDFGAVDIMLGRDGLFYLLEVNSAPRLNRRRRVLYCDYFRRKYNEKFPRRNGRR</sequence>